<keyword evidence="12" id="KW-0282">Flagellum</keyword>
<dbReference type="EMBL" id="JACHGY010000001">
    <property type="protein sequence ID" value="MBB6430740.1"/>
    <property type="molecule type" value="Genomic_DNA"/>
</dbReference>
<protein>
    <recommendedName>
        <fullName evidence="3">Flagellar FliJ protein</fullName>
    </recommendedName>
</protein>
<dbReference type="Proteomes" id="UP000541810">
    <property type="component" value="Unassembled WGS sequence"/>
</dbReference>
<evidence type="ECO:0000256" key="5">
    <source>
        <dbReference type="ARBA" id="ARBA00022475"/>
    </source>
</evidence>
<evidence type="ECO:0000256" key="1">
    <source>
        <dbReference type="ARBA" id="ARBA00004413"/>
    </source>
</evidence>
<comment type="subcellular location">
    <subcellularLocation>
        <location evidence="1">Cell membrane</location>
        <topology evidence="1">Peripheral membrane protein</topology>
        <orientation evidence="1">Cytoplasmic side</orientation>
    </subcellularLocation>
</comment>
<evidence type="ECO:0000256" key="9">
    <source>
        <dbReference type="ARBA" id="ARBA00023136"/>
    </source>
</evidence>
<accession>A0A7X0LKS3</accession>
<keyword evidence="6" id="KW-0145">Chemotaxis</keyword>
<name>A0A7X0LKS3_9BACT</name>
<keyword evidence="4" id="KW-0813">Transport</keyword>
<reference evidence="12 13" key="1">
    <citation type="submission" date="2020-08" db="EMBL/GenBank/DDBJ databases">
        <title>Genomic Encyclopedia of Type Strains, Phase IV (KMG-IV): sequencing the most valuable type-strain genomes for metagenomic binning, comparative biology and taxonomic classification.</title>
        <authorList>
            <person name="Goeker M."/>
        </authorList>
    </citation>
    <scope>NUCLEOTIDE SEQUENCE [LARGE SCALE GENOMIC DNA]</scope>
    <source>
        <strain evidence="12 13">DSM 103725</strain>
    </source>
</reference>
<evidence type="ECO:0000256" key="8">
    <source>
        <dbReference type="ARBA" id="ARBA00022927"/>
    </source>
</evidence>
<comment type="similarity">
    <text evidence="2">Belongs to the FliJ family.</text>
</comment>
<evidence type="ECO:0000313" key="12">
    <source>
        <dbReference type="EMBL" id="MBB6430740.1"/>
    </source>
</evidence>
<dbReference type="GO" id="GO:0015031">
    <property type="term" value="P:protein transport"/>
    <property type="evidence" value="ECO:0007669"/>
    <property type="project" value="UniProtKB-KW"/>
</dbReference>
<organism evidence="12 13">
    <name type="scientific">Algisphaera agarilytica</name>
    <dbReference type="NCBI Taxonomy" id="1385975"/>
    <lineage>
        <taxon>Bacteria</taxon>
        <taxon>Pseudomonadati</taxon>
        <taxon>Planctomycetota</taxon>
        <taxon>Phycisphaerae</taxon>
        <taxon>Phycisphaerales</taxon>
        <taxon>Phycisphaeraceae</taxon>
        <taxon>Algisphaera</taxon>
    </lineage>
</organism>
<evidence type="ECO:0000256" key="10">
    <source>
        <dbReference type="ARBA" id="ARBA00023225"/>
    </source>
</evidence>
<dbReference type="NCBIfam" id="TIGR02473">
    <property type="entry name" value="flagell_FliJ"/>
    <property type="match status" value="1"/>
</dbReference>
<dbReference type="InterPro" id="IPR053716">
    <property type="entry name" value="Flag_assembly_chemotaxis_eff"/>
</dbReference>
<dbReference type="Gene3D" id="1.10.287.1700">
    <property type="match status" value="1"/>
</dbReference>
<keyword evidence="5" id="KW-1003">Cell membrane</keyword>
<proteinExistence type="inferred from homology"/>
<keyword evidence="9" id="KW-0472">Membrane</keyword>
<gene>
    <name evidence="12" type="ORF">HNQ40_002546</name>
</gene>
<dbReference type="Pfam" id="PF02050">
    <property type="entry name" value="FliJ"/>
    <property type="match status" value="1"/>
</dbReference>
<keyword evidence="11" id="KW-0175">Coiled coil</keyword>
<keyword evidence="10" id="KW-1006">Bacterial flagellum protein export</keyword>
<evidence type="ECO:0000256" key="6">
    <source>
        <dbReference type="ARBA" id="ARBA00022500"/>
    </source>
</evidence>
<dbReference type="GO" id="GO:0071973">
    <property type="term" value="P:bacterial-type flagellum-dependent cell motility"/>
    <property type="evidence" value="ECO:0007669"/>
    <property type="project" value="InterPro"/>
</dbReference>
<keyword evidence="13" id="KW-1185">Reference proteome</keyword>
<evidence type="ECO:0000313" key="13">
    <source>
        <dbReference type="Proteomes" id="UP000541810"/>
    </source>
</evidence>
<dbReference type="RefSeq" id="WP_184678237.1">
    <property type="nucleotide sequence ID" value="NZ_JACHGY010000001.1"/>
</dbReference>
<keyword evidence="8" id="KW-0653">Protein transport</keyword>
<dbReference type="GO" id="GO:0005886">
    <property type="term" value="C:plasma membrane"/>
    <property type="evidence" value="ECO:0007669"/>
    <property type="project" value="UniProtKB-SubCell"/>
</dbReference>
<comment type="caution">
    <text evidence="12">The sequence shown here is derived from an EMBL/GenBank/DDBJ whole genome shotgun (WGS) entry which is preliminary data.</text>
</comment>
<evidence type="ECO:0000256" key="11">
    <source>
        <dbReference type="SAM" id="Coils"/>
    </source>
</evidence>
<dbReference type="GO" id="GO:0044781">
    <property type="term" value="P:bacterial-type flagellum organization"/>
    <property type="evidence" value="ECO:0007669"/>
    <property type="project" value="UniProtKB-KW"/>
</dbReference>
<dbReference type="GO" id="GO:0009288">
    <property type="term" value="C:bacterial-type flagellum"/>
    <property type="evidence" value="ECO:0007669"/>
    <property type="project" value="InterPro"/>
</dbReference>
<sequence>MPKFIFRYESLLQHRRNLEDQAQRKMAERVRTQMILTDQLRGMQQQISDSKRDLGGALVGKVDLSQVGEFTRFNADSTVRGRQLVQRLAELKVQVEAARQQLVNAMQQRKALDLLRERDLKKWKTEQDRKETAELDDLASQAYTRKLFEAQRVVDDSSDTLNQERVA</sequence>
<evidence type="ECO:0000256" key="4">
    <source>
        <dbReference type="ARBA" id="ARBA00022448"/>
    </source>
</evidence>
<keyword evidence="7" id="KW-1005">Bacterial flagellum biogenesis</keyword>
<dbReference type="GO" id="GO:0006935">
    <property type="term" value="P:chemotaxis"/>
    <property type="evidence" value="ECO:0007669"/>
    <property type="project" value="UniProtKB-KW"/>
</dbReference>
<evidence type="ECO:0000256" key="7">
    <source>
        <dbReference type="ARBA" id="ARBA00022795"/>
    </source>
</evidence>
<evidence type="ECO:0000256" key="3">
    <source>
        <dbReference type="ARBA" id="ARBA00020392"/>
    </source>
</evidence>
<dbReference type="InterPro" id="IPR012823">
    <property type="entry name" value="Flagell_FliJ"/>
</dbReference>
<feature type="coiled-coil region" evidence="11">
    <location>
        <begin position="81"/>
        <end position="115"/>
    </location>
</feature>
<evidence type="ECO:0000256" key="2">
    <source>
        <dbReference type="ARBA" id="ARBA00010004"/>
    </source>
</evidence>
<keyword evidence="12" id="KW-0966">Cell projection</keyword>
<keyword evidence="12" id="KW-0969">Cilium</keyword>
<dbReference type="AlphaFoldDB" id="A0A7X0LKS3"/>